<dbReference type="OrthoDB" id="1951796at2"/>
<reference evidence="1 2" key="1">
    <citation type="submission" date="2017-06" db="EMBL/GenBank/DDBJ databases">
        <title>Draft genome sequence of anaerobic fermentative bacterium Anaeromicrobium sediminis DY2726D isolated from West Pacific Ocean sediments.</title>
        <authorList>
            <person name="Zeng X."/>
        </authorList>
    </citation>
    <scope>NUCLEOTIDE SEQUENCE [LARGE SCALE GENOMIC DNA]</scope>
    <source>
        <strain evidence="1 2">DY2726D</strain>
    </source>
</reference>
<evidence type="ECO:0000313" key="1">
    <source>
        <dbReference type="EMBL" id="PAB58957.1"/>
    </source>
</evidence>
<dbReference type="Proteomes" id="UP000216024">
    <property type="component" value="Unassembled WGS sequence"/>
</dbReference>
<comment type="caution">
    <text evidence="1">The sequence shown here is derived from an EMBL/GenBank/DDBJ whole genome shotgun (WGS) entry which is preliminary data.</text>
</comment>
<evidence type="ECO:0000313" key="2">
    <source>
        <dbReference type="Proteomes" id="UP000216024"/>
    </source>
</evidence>
<accession>A0A267MHN3</accession>
<dbReference type="EMBL" id="NIBG01000010">
    <property type="protein sequence ID" value="PAB58957.1"/>
    <property type="molecule type" value="Genomic_DNA"/>
</dbReference>
<dbReference type="RefSeq" id="WP_095134023.1">
    <property type="nucleotide sequence ID" value="NZ_NIBG01000010.1"/>
</dbReference>
<keyword evidence="2" id="KW-1185">Reference proteome</keyword>
<gene>
    <name evidence="1" type="ORF">CCE28_12290</name>
</gene>
<sequence length="198" mass="24082">MNLVEKIYEGIKEFIDVFITKYEYENRGIIKKIRIDSRLNLNIDEEMWSKLFLYKSCYNYCAKIIMLRYLEDNKLTYVKMNKSGFNKWKEFVKNISERFSLLYDVAIMDLQEDKNNTIRNIFKSSDYDLFRIDDELAGLLYKNFSGIDFSNLEVKELISVFRKIYSLEKREDLNLEKFYKRAPAFFYLLRLEENKRIL</sequence>
<dbReference type="AlphaFoldDB" id="A0A267MHN3"/>
<name>A0A267MHN3_9FIRM</name>
<protein>
    <submittedName>
        <fullName evidence="1">Uncharacterized protein</fullName>
    </submittedName>
</protein>
<proteinExistence type="predicted"/>
<organism evidence="1 2">
    <name type="scientific">Anaeromicrobium sediminis</name>
    <dbReference type="NCBI Taxonomy" id="1478221"/>
    <lineage>
        <taxon>Bacteria</taxon>
        <taxon>Bacillati</taxon>
        <taxon>Bacillota</taxon>
        <taxon>Clostridia</taxon>
        <taxon>Peptostreptococcales</taxon>
        <taxon>Thermotaleaceae</taxon>
        <taxon>Anaeromicrobium</taxon>
    </lineage>
</organism>